<dbReference type="OrthoDB" id="10595096at2759"/>
<organism evidence="2 3">
    <name type="scientific">Liparis tanakae</name>
    <name type="common">Tanaka's snailfish</name>
    <dbReference type="NCBI Taxonomy" id="230148"/>
    <lineage>
        <taxon>Eukaryota</taxon>
        <taxon>Metazoa</taxon>
        <taxon>Chordata</taxon>
        <taxon>Craniata</taxon>
        <taxon>Vertebrata</taxon>
        <taxon>Euteleostomi</taxon>
        <taxon>Actinopterygii</taxon>
        <taxon>Neopterygii</taxon>
        <taxon>Teleostei</taxon>
        <taxon>Neoteleostei</taxon>
        <taxon>Acanthomorphata</taxon>
        <taxon>Eupercaria</taxon>
        <taxon>Perciformes</taxon>
        <taxon>Cottioidei</taxon>
        <taxon>Cottales</taxon>
        <taxon>Liparidae</taxon>
        <taxon>Liparis</taxon>
    </lineage>
</organism>
<comment type="caution">
    <text evidence="2">The sequence shown here is derived from an EMBL/GenBank/DDBJ whole genome shotgun (WGS) entry which is preliminary data.</text>
</comment>
<proteinExistence type="predicted"/>
<protein>
    <submittedName>
        <fullName evidence="2">Uncharacterized protein</fullName>
    </submittedName>
</protein>
<dbReference type="AlphaFoldDB" id="A0A4Z2FJY3"/>
<name>A0A4Z2FJY3_9TELE</name>
<feature type="region of interest" description="Disordered" evidence="1">
    <location>
        <begin position="59"/>
        <end position="81"/>
    </location>
</feature>
<gene>
    <name evidence="2" type="ORF">EYF80_048365</name>
</gene>
<evidence type="ECO:0000313" key="3">
    <source>
        <dbReference type="Proteomes" id="UP000314294"/>
    </source>
</evidence>
<feature type="region of interest" description="Disordered" evidence="1">
    <location>
        <begin position="1"/>
        <end position="22"/>
    </location>
</feature>
<accession>A0A4Z2FJY3</accession>
<sequence length="81" mass="9162">MSWRVGPVIPPPPRPAMSHRVSPRSTCTFLVKLPEEEPTMARLVTRPLNTDWTELMKLDFPEPTGPRRRTRARGTSALLGL</sequence>
<dbReference type="Proteomes" id="UP000314294">
    <property type="component" value="Unassembled WGS sequence"/>
</dbReference>
<evidence type="ECO:0000256" key="1">
    <source>
        <dbReference type="SAM" id="MobiDB-lite"/>
    </source>
</evidence>
<reference evidence="2 3" key="1">
    <citation type="submission" date="2019-03" db="EMBL/GenBank/DDBJ databases">
        <title>First draft genome of Liparis tanakae, snailfish: a comprehensive survey of snailfish specific genes.</title>
        <authorList>
            <person name="Kim W."/>
            <person name="Song I."/>
            <person name="Jeong J.-H."/>
            <person name="Kim D."/>
            <person name="Kim S."/>
            <person name="Ryu S."/>
            <person name="Song J.Y."/>
            <person name="Lee S.K."/>
        </authorList>
    </citation>
    <scope>NUCLEOTIDE SEQUENCE [LARGE SCALE GENOMIC DNA]</scope>
    <source>
        <tissue evidence="2">Muscle</tissue>
    </source>
</reference>
<dbReference type="EMBL" id="SRLO01001106">
    <property type="protein sequence ID" value="TNN41459.1"/>
    <property type="molecule type" value="Genomic_DNA"/>
</dbReference>
<evidence type="ECO:0000313" key="2">
    <source>
        <dbReference type="EMBL" id="TNN41459.1"/>
    </source>
</evidence>
<keyword evidence="3" id="KW-1185">Reference proteome</keyword>